<organism evidence="1 2">
    <name type="scientific">Parapedobacter indicus</name>
    <dbReference type="NCBI Taxonomy" id="1477437"/>
    <lineage>
        <taxon>Bacteria</taxon>
        <taxon>Pseudomonadati</taxon>
        <taxon>Bacteroidota</taxon>
        <taxon>Sphingobacteriia</taxon>
        <taxon>Sphingobacteriales</taxon>
        <taxon>Sphingobacteriaceae</taxon>
        <taxon>Parapedobacter</taxon>
    </lineage>
</organism>
<keyword evidence="2" id="KW-1185">Reference proteome</keyword>
<reference evidence="1 2" key="1">
    <citation type="submission" date="2016-10" db="EMBL/GenBank/DDBJ databases">
        <authorList>
            <person name="de Groot N.N."/>
        </authorList>
    </citation>
    <scope>NUCLEOTIDE SEQUENCE [LARGE SCALE GENOMIC DNA]</scope>
    <source>
        <strain evidence="1 2">RK1</strain>
    </source>
</reference>
<accession>A0A1I3CY86</accession>
<dbReference type="EMBL" id="FOQO01000001">
    <property type="protein sequence ID" value="SFH79474.1"/>
    <property type="molecule type" value="Genomic_DNA"/>
</dbReference>
<protein>
    <submittedName>
        <fullName evidence="1">Uncharacterized protein</fullName>
    </submittedName>
</protein>
<dbReference type="Proteomes" id="UP000198670">
    <property type="component" value="Unassembled WGS sequence"/>
</dbReference>
<evidence type="ECO:0000313" key="2">
    <source>
        <dbReference type="Proteomes" id="UP000198670"/>
    </source>
</evidence>
<proteinExistence type="predicted"/>
<sequence length="53" mass="6273">MSLHDWDTNPIRHLQKIDSFCIIALFLKKVKVKHKNSIIHQVGEQPHKQEKSK</sequence>
<name>A0A1I3CY86_9SPHI</name>
<gene>
    <name evidence="1" type="ORF">SAMN05444682_101239</name>
</gene>
<evidence type="ECO:0000313" key="1">
    <source>
        <dbReference type="EMBL" id="SFH79474.1"/>
    </source>
</evidence>
<dbReference type="AlphaFoldDB" id="A0A1I3CY86"/>